<evidence type="ECO:0000313" key="11">
    <source>
        <dbReference type="EMBL" id="MBG0741421.1"/>
    </source>
</evidence>
<keyword evidence="5 9" id="KW-1133">Transmembrane helix</keyword>
<reference evidence="11 12" key="1">
    <citation type="submission" date="2020-11" db="EMBL/GenBank/DDBJ databases">
        <title>Arthrobacter antarcticus sp. nov., isolated from Antarctic Soil.</title>
        <authorList>
            <person name="Li J."/>
        </authorList>
    </citation>
    <scope>NUCLEOTIDE SEQUENCE [LARGE SCALE GENOMIC DNA]</scope>
    <source>
        <strain evidence="11 12">Z1-20</strain>
    </source>
</reference>
<evidence type="ECO:0000313" key="12">
    <source>
        <dbReference type="Proteomes" id="UP000655366"/>
    </source>
</evidence>
<proteinExistence type="predicted"/>
<dbReference type="GO" id="GO:0005886">
    <property type="term" value="C:plasma membrane"/>
    <property type="evidence" value="ECO:0007669"/>
    <property type="project" value="TreeGrafter"/>
</dbReference>
<evidence type="ECO:0000256" key="3">
    <source>
        <dbReference type="ARBA" id="ARBA00022618"/>
    </source>
</evidence>
<evidence type="ECO:0000256" key="6">
    <source>
        <dbReference type="ARBA" id="ARBA00023136"/>
    </source>
</evidence>
<feature type="region of interest" description="Disordered" evidence="8">
    <location>
        <begin position="115"/>
        <end position="190"/>
    </location>
</feature>
<sequence>MSRAVDVAPRRKPPVIRTDPGKPGGGFRDRKRDRNDGAVTDGTVHSAKVSSAKIDADDGDFGGIDPGYGDPGVIHGGDVDFGGASLGSNVPGSNVPSGSITATSAKVSVLRLPAASQGSSVPGPGQQVASSSPEHAGTGAEDPVDEKPRRSDPATVDPSPAKPGTVDPSPAKPGTVDPSPAKPGSAGSSAKVLVFPGVPRRRRRVNLWIAVVVVAALIAVVMAAVMFSPLLALKTITVEGNKLATTQAIQSALAPLIDKPLPQIDQRQVQKLLVPLQQVRSVSVQARPPSSLLVHIVEREPVALLKTDQQYIMVDPDGVQLGTTPDPAAVALPLIDGGTDVIGKETFKAMTAVLAALPQSVLSKLEHASAASPDAVELTLNDGKTIIWGNASEKELKAKVLEALLTAPAPSAAAGRPAPAPVQVYDVSTPRHPVTR</sequence>
<feature type="compositionally biased region" description="Gly residues" evidence="8">
    <location>
        <begin position="61"/>
        <end position="70"/>
    </location>
</feature>
<evidence type="ECO:0000256" key="5">
    <source>
        <dbReference type="ARBA" id="ARBA00022989"/>
    </source>
</evidence>
<evidence type="ECO:0000256" key="1">
    <source>
        <dbReference type="ARBA" id="ARBA00004370"/>
    </source>
</evidence>
<dbReference type="InterPro" id="IPR013685">
    <property type="entry name" value="POTRA_FtsQ_type"/>
</dbReference>
<feature type="region of interest" description="Disordered" evidence="8">
    <location>
        <begin position="410"/>
        <end position="436"/>
    </location>
</feature>
<feature type="transmembrane region" description="Helical" evidence="9">
    <location>
        <begin position="207"/>
        <end position="232"/>
    </location>
</feature>
<comment type="subcellular location">
    <subcellularLocation>
        <location evidence="1">Membrane</location>
    </subcellularLocation>
</comment>
<evidence type="ECO:0000259" key="10">
    <source>
        <dbReference type="PROSITE" id="PS51779"/>
    </source>
</evidence>
<dbReference type="Gene3D" id="3.40.50.10960">
    <property type="match status" value="1"/>
</dbReference>
<dbReference type="InterPro" id="IPR005548">
    <property type="entry name" value="Cell_div_FtsQ/DivIB_C"/>
</dbReference>
<keyword evidence="7" id="KW-0131">Cell cycle</keyword>
<protein>
    <submittedName>
        <fullName evidence="11">FtsQ-type POTRA domain-containing protein</fullName>
    </submittedName>
</protein>
<dbReference type="PROSITE" id="PS51779">
    <property type="entry name" value="POTRA"/>
    <property type="match status" value="1"/>
</dbReference>
<feature type="domain" description="POTRA" evidence="10">
    <location>
        <begin position="231"/>
        <end position="299"/>
    </location>
</feature>
<dbReference type="PANTHER" id="PTHR37820">
    <property type="entry name" value="CELL DIVISION PROTEIN DIVIB"/>
    <property type="match status" value="1"/>
</dbReference>
<dbReference type="EMBL" id="JADNYM010000030">
    <property type="protein sequence ID" value="MBG0741421.1"/>
    <property type="molecule type" value="Genomic_DNA"/>
</dbReference>
<dbReference type="Proteomes" id="UP000655366">
    <property type="component" value="Unassembled WGS sequence"/>
</dbReference>
<feature type="compositionally biased region" description="Low complexity" evidence="8">
    <location>
        <begin position="178"/>
        <end position="190"/>
    </location>
</feature>
<evidence type="ECO:0000256" key="9">
    <source>
        <dbReference type="SAM" id="Phobius"/>
    </source>
</evidence>
<dbReference type="Pfam" id="PF08478">
    <property type="entry name" value="POTRA_1"/>
    <property type="match status" value="1"/>
</dbReference>
<keyword evidence="3" id="KW-0132">Cell division</keyword>
<feature type="region of interest" description="Disordered" evidence="8">
    <location>
        <begin position="1"/>
        <end position="86"/>
    </location>
</feature>
<dbReference type="RefSeq" id="WP_196398356.1">
    <property type="nucleotide sequence ID" value="NZ_JADNYM010000030.1"/>
</dbReference>
<keyword evidence="2" id="KW-1003">Cell membrane</keyword>
<dbReference type="AlphaFoldDB" id="A0A931CUX5"/>
<evidence type="ECO:0000256" key="2">
    <source>
        <dbReference type="ARBA" id="ARBA00022475"/>
    </source>
</evidence>
<name>A0A931CUX5_9MICC</name>
<keyword evidence="12" id="KW-1185">Reference proteome</keyword>
<evidence type="ECO:0000256" key="7">
    <source>
        <dbReference type="ARBA" id="ARBA00023306"/>
    </source>
</evidence>
<evidence type="ECO:0000256" key="4">
    <source>
        <dbReference type="ARBA" id="ARBA00022692"/>
    </source>
</evidence>
<keyword evidence="6 9" id="KW-0472">Membrane</keyword>
<dbReference type="Pfam" id="PF03799">
    <property type="entry name" value="FtsQ_DivIB_C"/>
    <property type="match status" value="1"/>
</dbReference>
<dbReference type="InterPro" id="IPR050487">
    <property type="entry name" value="FtsQ_DivIB"/>
</dbReference>
<evidence type="ECO:0000256" key="8">
    <source>
        <dbReference type="SAM" id="MobiDB-lite"/>
    </source>
</evidence>
<keyword evidence="4 9" id="KW-0812">Transmembrane</keyword>
<comment type="caution">
    <text evidence="11">The sequence shown here is derived from an EMBL/GenBank/DDBJ whole genome shotgun (WGS) entry which is preliminary data.</text>
</comment>
<accession>A0A931CUX5</accession>
<dbReference type="InterPro" id="IPR034746">
    <property type="entry name" value="POTRA"/>
</dbReference>
<gene>
    <name evidence="11" type="ORF">IV500_18825</name>
</gene>
<organism evidence="11 12">
    <name type="scientific">Arthrobacter terrae</name>
    <dbReference type="NCBI Taxonomy" id="2935737"/>
    <lineage>
        <taxon>Bacteria</taxon>
        <taxon>Bacillati</taxon>
        <taxon>Actinomycetota</taxon>
        <taxon>Actinomycetes</taxon>
        <taxon>Micrococcales</taxon>
        <taxon>Micrococcaceae</taxon>
        <taxon>Arthrobacter</taxon>
    </lineage>
</organism>
<dbReference type="GO" id="GO:0051301">
    <property type="term" value="P:cell division"/>
    <property type="evidence" value="ECO:0007669"/>
    <property type="project" value="UniProtKB-KW"/>
</dbReference>
<dbReference type="Gene3D" id="3.10.20.310">
    <property type="entry name" value="membrane protein fhac"/>
    <property type="match status" value="1"/>
</dbReference>
<feature type="compositionally biased region" description="Basic and acidic residues" evidence="8">
    <location>
        <begin position="27"/>
        <end position="36"/>
    </location>
</feature>
<dbReference type="PANTHER" id="PTHR37820:SF1">
    <property type="entry name" value="CELL DIVISION PROTEIN FTSQ"/>
    <property type="match status" value="1"/>
</dbReference>